<evidence type="ECO:0000313" key="2">
    <source>
        <dbReference type="EMBL" id="MXP78543.1"/>
    </source>
</evidence>
<dbReference type="PROSITE" id="PS51736">
    <property type="entry name" value="RECOMBINASES_3"/>
    <property type="match status" value="1"/>
</dbReference>
<name>A0A7X3MLA5_9FIRM</name>
<dbReference type="Gene3D" id="3.40.50.1390">
    <property type="entry name" value="Resolvase, N-terminal catalytic domain"/>
    <property type="match status" value="1"/>
</dbReference>
<dbReference type="RefSeq" id="WP_159755313.1">
    <property type="nucleotide sequence ID" value="NZ_WUQX01000001.1"/>
</dbReference>
<evidence type="ECO:0000259" key="1">
    <source>
        <dbReference type="PROSITE" id="PS51736"/>
    </source>
</evidence>
<comment type="caution">
    <text evidence="2">The sequence shown here is derived from an EMBL/GenBank/DDBJ whole genome shotgun (WGS) entry which is preliminary data.</text>
</comment>
<dbReference type="GO" id="GO:0003677">
    <property type="term" value="F:DNA binding"/>
    <property type="evidence" value="ECO:0007669"/>
    <property type="project" value="InterPro"/>
</dbReference>
<organism evidence="2 3">
    <name type="scientific">Sporofaciens musculi</name>
    <dbReference type="NCBI Taxonomy" id="2681861"/>
    <lineage>
        <taxon>Bacteria</taxon>
        <taxon>Bacillati</taxon>
        <taxon>Bacillota</taxon>
        <taxon>Clostridia</taxon>
        <taxon>Lachnospirales</taxon>
        <taxon>Lachnospiraceae</taxon>
        <taxon>Sporofaciens</taxon>
    </lineage>
</organism>
<dbReference type="PANTHER" id="PTHR30461:SF23">
    <property type="entry name" value="DNA RECOMBINASE-RELATED"/>
    <property type="match status" value="1"/>
</dbReference>
<dbReference type="InterPro" id="IPR036162">
    <property type="entry name" value="Resolvase-like_N_sf"/>
</dbReference>
<dbReference type="InterPro" id="IPR050639">
    <property type="entry name" value="SSR_resolvase"/>
</dbReference>
<dbReference type="EMBL" id="WUQX01000001">
    <property type="protein sequence ID" value="MXP78543.1"/>
    <property type="molecule type" value="Genomic_DNA"/>
</dbReference>
<dbReference type="GO" id="GO:0000150">
    <property type="term" value="F:DNA strand exchange activity"/>
    <property type="evidence" value="ECO:0007669"/>
    <property type="project" value="InterPro"/>
</dbReference>
<dbReference type="InterPro" id="IPR006119">
    <property type="entry name" value="Resolv_N"/>
</dbReference>
<dbReference type="Pfam" id="PF00239">
    <property type="entry name" value="Resolvase"/>
    <property type="match status" value="1"/>
</dbReference>
<feature type="domain" description="Resolvase/invertase-type recombinase catalytic" evidence="1">
    <location>
        <begin position="2"/>
        <end position="121"/>
    </location>
</feature>
<dbReference type="Proteomes" id="UP000460412">
    <property type="component" value="Unassembled WGS sequence"/>
</dbReference>
<sequence length="121" mass="13303">MRAAIYARVGNPDQVAVRHQAEVLTGQIRGMWGERTEIDIYADNGISGLRTDRPGLQKLLRNAGTYNGVFVYNMSRLSRSVPDAVGLVRQLKNQGAELYAADRNMAGITEEILKAVSDIPT</sequence>
<keyword evidence="3" id="KW-1185">Reference proteome</keyword>
<dbReference type="AlphaFoldDB" id="A0A7X3MLA5"/>
<dbReference type="SMART" id="SM00857">
    <property type="entry name" value="Resolvase"/>
    <property type="match status" value="1"/>
</dbReference>
<dbReference type="PANTHER" id="PTHR30461">
    <property type="entry name" value="DNA-INVERTASE FROM LAMBDOID PROPHAGE"/>
    <property type="match status" value="1"/>
</dbReference>
<accession>A0A7X3MLA5</accession>
<reference evidence="2 3" key="1">
    <citation type="submission" date="2019-12" db="EMBL/GenBank/DDBJ databases">
        <title>Sporaefaciens musculi gen. nov., sp. nov., a novel bacterium isolated from the caecum of an obese mouse.</title>
        <authorList>
            <person name="Rasmussen T.S."/>
            <person name="Streidl T."/>
            <person name="Hitch T.C.A."/>
            <person name="Wortmann E."/>
            <person name="Deptula P."/>
            <person name="Hansen M."/>
            <person name="Nielsen D.S."/>
            <person name="Clavel T."/>
            <person name="Vogensen F.K."/>
        </authorList>
    </citation>
    <scope>NUCLEOTIDE SEQUENCE [LARGE SCALE GENOMIC DNA]</scope>
    <source>
        <strain evidence="2 3">WCA-9-b2</strain>
    </source>
</reference>
<proteinExistence type="predicted"/>
<gene>
    <name evidence="2" type="ORF">GN277_25340</name>
</gene>
<dbReference type="SUPFAM" id="SSF53041">
    <property type="entry name" value="Resolvase-like"/>
    <property type="match status" value="1"/>
</dbReference>
<protein>
    <submittedName>
        <fullName evidence="2">Recombinase family protein</fullName>
    </submittedName>
</protein>
<evidence type="ECO:0000313" key="3">
    <source>
        <dbReference type="Proteomes" id="UP000460412"/>
    </source>
</evidence>